<evidence type="ECO:0000313" key="9">
    <source>
        <dbReference type="Proteomes" id="UP000198280"/>
    </source>
</evidence>
<sequence length="225" mass="24448">MTGVTGNPVVRTDTPDGVETTLNERLRSGDRAAFGGLFDAHARVVHAHALRVTGDWATAQDVVSLTFLEAWRLRGKLGAEVVNTRAWLLGIATNVLRNTARTARRHRAAMSRLPPRQPVPDFADEVVGRITDTQRLAAASRALGRLRRADREVFTLCVWADLDYAAAAEALGIPVGTVRSRLSRARGRLRTLAEAELAHGGDVPVAPAAAEPEPMPMPMPKERTR</sequence>
<dbReference type="SUPFAM" id="SSF88659">
    <property type="entry name" value="Sigma3 and sigma4 domains of RNA polymerase sigma factors"/>
    <property type="match status" value="1"/>
</dbReference>
<reference evidence="8 9" key="1">
    <citation type="submission" date="2017-06" db="EMBL/GenBank/DDBJ databases">
        <authorList>
            <person name="Kim H.J."/>
            <person name="Triplett B.A."/>
        </authorList>
    </citation>
    <scope>NUCLEOTIDE SEQUENCE [LARGE SCALE GENOMIC DNA]</scope>
    <source>
        <strain evidence="8 9">CGMCC 4.1858</strain>
    </source>
</reference>
<dbReference type="InterPro" id="IPR014284">
    <property type="entry name" value="RNA_pol_sigma-70_dom"/>
</dbReference>
<keyword evidence="2" id="KW-0805">Transcription regulation</keyword>
<comment type="similarity">
    <text evidence="1">Belongs to the sigma-70 factor family. ECF subfamily.</text>
</comment>
<dbReference type="InterPro" id="IPR013325">
    <property type="entry name" value="RNA_pol_sigma_r2"/>
</dbReference>
<feature type="region of interest" description="Disordered" evidence="5">
    <location>
        <begin position="204"/>
        <end position="225"/>
    </location>
</feature>
<gene>
    <name evidence="8" type="ORF">SAMN05216252_102506</name>
</gene>
<evidence type="ECO:0000256" key="2">
    <source>
        <dbReference type="ARBA" id="ARBA00023015"/>
    </source>
</evidence>
<keyword evidence="3" id="KW-0731">Sigma factor</keyword>
<dbReference type="Gene3D" id="1.10.1740.10">
    <property type="match status" value="1"/>
</dbReference>
<name>A0A239BAD9_9ACTN</name>
<evidence type="ECO:0000259" key="7">
    <source>
        <dbReference type="Pfam" id="PF08281"/>
    </source>
</evidence>
<dbReference type="AlphaFoldDB" id="A0A239BAD9"/>
<dbReference type="InterPro" id="IPR007627">
    <property type="entry name" value="RNA_pol_sigma70_r2"/>
</dbReference>
<dbReference type="InterPro" id="IPR036388">
    <property type="entry name" value="WH-like_DNA-bd_sf"/>
</dbReference>
<dbReference type="SUPFAM" id="SSF88946">
    <property type="entry name" value="Sigma2 domain of RNA polymerase sigma factors"/>
    <property type="match status" value="1"/>
</dbReference>
<evidence type="ECO:0000313" key="8">
    <source>
        <dbReference type="EMBL" id="SNS04975.1"/>
    </source>
</evidence>
<evidence type="ECO:0000256" key="5">
    <source>
        <dbReference type="SAM" id="MobiDB-lite"/>
    </source>
</evidence>
<evidence type="ECO:0000256" key="4">
    <source>
        <dbReference type="ARBA" id="ARBA00023163"/>
    </source>
</evidence>
<dbReference type="InterPro" id="IPR039425">
    <property type="entry name" value="RNA_pol_sigma-70-like"/>
</dbReference>
<keyword evidence="4" id="KW-0804">Transcription</keyword>
<feature type="domain" description="RNA polymerase sigma factor 70 region 4 type 2" evidence="7">
    <location>
        <begin position="139"/>
        <end position="189"/>
    </location>
</feature>
<dbReference type="Pfam" id="PF08281">
    <property type="entry name" value="Sigma70_r4_2"/>
    <property type="match status" value="1"/>
</dbReference>
<dbReference type="Gene3D" id="1.10.10.10">
    <property type="entry name" value="Winged helix-like DNA-binding domain superfamily/Winged helix DNA-binding domain"/>
    <property type="match status" value="1"/>
</dbReference>
<dbReference type="Pfam" id="PF04542">
    <property type="entry name" value="Sigma70_r2"/>
    <property type="match status" value="1"/>
</dbReference>
<evidence type="ECO:0000256" key="3">
    <source>
        <dbReference type="ARBA" id="ARBA00023082"/>
    </source>
</evidence>
<dbReference type="InterPro" id="IPR013249">
    <property type="entry name" value="RNA_pol_sigma70_r4_t2"/>
</dbReference>
<protein>
    <submittedName>
        <fullName evidence="8">RNA polymerase sigma-70 factor, ECF subfamily</fullName>
    </submittedName>
</protein>
<dbReference type="CDD" id="cd06171">
    <property type="entry name" value="Sigma70_r4"/>
    <property type="match status" value="1"/>
</dbReference>
<evidence type="ECO:0000256" key="1">
    <source>
        <dbReference type="ARBA" id="ARBA00010641"/>
    </source>
</evidence>
<accession>A0A239BAD9</accession>
<dbReference type="GO" id="GO:0006352">
    <property type="term" value="P:DNA-templated transcription initiation"/>
    <property type="evidence" value="ECO:0007669"/>
    <property type="project" value="InterPro"/>
</dbReference>
<feature type="domain" description="RNA polymerase sigma-70 region 2" evidence="6">
    <location>
        <begin position="37"/>
        <end position="105"/>
    </location>
</feature>
<dbReference type="PANTHER" id="PTHR43133">
    <property type="entry name" value="RNA POLYMERASE ECF-TYPE SIGMA FACTO"/>
    <property type="match status" value="1"/>
</dbReference>
<dbReference type="GO" id="GO:0003677">
    <property type="term" value="F:DNA binding"/>
    <property type="evidence" value="ECO:0007669"/>
    <property type="project" value="InterPro"/>
</dbReference>
<proteinExistence type="inferred from homology"/>
<dbReference type="NCBIfam" id="TIGR02937">
    <property type="entry name" value="sigma70-ECF"/>
    <property type="match status" value="1"/>
</dbReference>
<dbReference type="Proteomes" id="UP000198280">
    <property type="component" value="Unassembled WGS sequence"/>
</dbReference>
<dbReference type="GO" id="GO:0016987">
    <property type="term" value="F:sigma factor activity"/>
    <property type="evidence" value="ECO:0007669"/>
    <property type="project" value="UniProtKB-KW"/>
</dbReference>
<dbReference type="InterPro" id="IPR013324">
    <property type="entry name" value="RNA_pol_sigma_r3/r4-like"/>
</dbReference>
<keyword evidence="9" id="KW-1185">Reference proteome</keyword>
<evidence type="ECO:0000259" key="6">
    <source>
        <dbReference type="Pfam" id="PF04542"/>
    </source>
</evidence>
<organism evidence="8 9">
    <name type="scientific">Actinacidiphila glaucinigra</name>
    <dbReference type="NCBI Taxonomy" id="235986"/>
    <lineage>
        <taxon>Bacteria</taxon>
        <taxon>Bacillati</taxon>
        <taxon>Actinomycetota</taxon>
        <taxon>Actinomycetes</taxon>
        <taxon>Kitasatosporales</taxon>
        <taxon>Streptomycetaceae</taxon>
        <taxon>Actinacidiphila</taxon>
    </lineage>
</organism>
<dbReference type="PANTHER" id="PTHR43133:SF25">
    <property type="entry name" value="RNA POLYMERASE SIGMA FACTOR RFAY-RELATED"/>
    <property type="match status" value="1"/>
</dbReference>
<dbReference type="EMBL" id="FZOF01000002">
    <property type="protein sequence ID" value="SNS04975.1"/>
    <property type="molecule type" value="Genomic_DNA"/>
</dbReference>